<name>A0A0F8X0V2_9ZZZZ</name>
<dbReference type="AlphaFoldDB" id="A0A0F8X0V2"/>
<comment type="caution">
    <text evidence="1">The sequence shown here is derived from an EMBL/GenBank/DDBJ whole genome shotgun (WGS) entry which is preliminary data.</text>
</comment>
<proteinExistence type="predicted"/>
<evidence type="ECO:0000313" key="1">
    <source>
        <dbReference type="EMBL" id="KKK62538.1"/>
    </source>
</evidence>
<protein>
    <submittedName>
        <fullName evidence="1">Uncharacterized protein</fullName>
    </submittedName>
</protein>
<organism evidence="1">
    <name type="scientific">marine sediment metagenome</name>
    <dbReference type="NCBI Taxonomy" id="412755"/>
    <lineage>
        <taxon>unclassified sequences</taxon>
        <taxon>metagenomes</taxon>
        <taxon>ecological metagenomes</taxon>
    </lineage>
</organism>
<reference evidence="1" key="1">
    <citation type="journal article" date="2015" name="Nature">
        <title>Complex archaea that bridge the gap between prokaryotes and eukaryotes.</title>
        <authorList>
            <person name="Spang A."/>
            <person name="Saw J.H."/>
            <person name="Jorgensen S.L."/>
            <person name="Zaremba-Niedzwiedzka K."/>
            <person name="Martijn J."/>
            <person name="Lind A.E."/>
            <person name="van Eijk R."/>
            <person name="Schleper C."/>
            <person name="Guy L."/>
            <person name="Ettema T.J."/>
        </authorList>
    </citation>
    <scope>NUCLEOTIDE SEQUENCE</scope>
</reference>
<dbReference type="EMBL" id="LAZR01061946">
    <property type="protein sequence ID" value="KKK62538.1"/>
    <property type="molecule type" value="Genomic_DNA"/>
</dbReference>
<gene>
    <name evidence="1" type="ORF">LCGC14_3003340</name>
</gene>
<accession>A0A0F8X0V2</accession>
<sequence>MAGKVGRSGVKYYDAIVNPTPKQQQVQIERARKLGIKARTDVAMRLRSTGFKVKDISSRHLAFNLVATSMSGFSYIIDARHQAMGHYYWIPTARLKAWEDFSVSTNKLVVFVMNGQGFRYAWVNDLRTKAQLNSTGTGYTLPFRSTTVLSDI</sequence>